<dbReference type="Gene3D" id="1.20.1050.10">
    <property type="match status" value="1"/>
</dbReference>
<dbReference type="AlphaFoldDB" id="A0A432X7B6"/>
<proteinExistence type="predicted"/>
<dbReference type="PANTHER" id="PTHR44051">
    <property type="entry name" value="GLUTATHIONE S-TRANSFERASE-RELATED"/>
    <property type="match status" value="1"/>
</dbReference>
<accession>A0A432X7B6</accession>
<dbReference type="CDD" id="cd03051">
    <property type="entry name" value="GST_N_GTT2_like"/>
    <property type="match status" value="1"/>
</dbReference>
<feature type="domain" description="GST C-terminal" evidence="2">
    <location>
        <begin position="89"/>
        <end position="205"/>
    </location>
</feature>
<dbReference type="EMBL" id="PIPQ01000002">
    <property type="protein sequence ID" value="RUO42761.1"/>
    <property type="molecule type" value="Genomic_DNA"/>
</dbReference>
<dbReference type="InterPro" id="IPR036282">
    <property type="entry name" value="Glutathione-S-Trfase_C_sf"/>
</dbReference>
<dbReference type="Proteomes" id="UP000286976">
    <property type="component" value="Unassembled WGS sequence"/>
</dbReference>
<evidence type="ECO:0000313" key="3">
    <source>
        <dbReference type="EMBL" id="RUO42761.1"/>
    </source>
</evidence>
<name>A0A432X7B6_9GAMM</name>
<dbReference type="InterPro" id="IPR040079">
    <property type="entry name" value="Glutathione_S-Trfase"/>
</dbReference>
<evidence type="ECO:0000313" key="4">
    <source>
        <dbReference type="Proteomes" id="UP000286976"/>
    </source>
</evidence>
<dbReference type="InterPro" id="IPR010987">
    <property type="entry name" value="Glutathione-S-Trfase_C-like"/>
</dbReference>
<dbReference type="PROSITE" id="PS50405">
    <property type="entry name" value="GST_CTER"/>
    <property type="match status" value="1"/>
</dbReference>
<protein>
    <submittedName>
        <fullName evidence="3">Glutathione S-transferase</fullName>
    </submittedName>
</protein>
<dbReference type="PROSITE" id="PS50404">
    <property type="entry name" value="GST_NTER"/>
    <property type="match status" value="1"/>
</dbReference>
<dbReference type="GO" id="GO:0016740">
    <property type="term" value="F:transferase activity"/>
    <property type="evidence" value="ECO:0007669"/>
    <property type="project" value="UniProtKB-KW"/>
</dbReference>
<dbReference type="SUPFAM" id="SSF52833">
    <property type="entry name" value="Thioredoxin-like"/>
    <property type="match status" value="1"/>
</dbReference>
<dbReference type="Pfam" id="PF13410">
    <property type="entry name" value="GST_C_2"/>
    <property type="match status" value="1"/>
</dbReference>
<dbReference type="OrthoDB" id="9797500at2"/>
<reference evidence="3 4" key="1">
    <citation type="journal article" date="2011" name="Front. Microbiol.">
        <title>Genomic signatures of strain selection and enhancement in Bacillus atrophaeus var. globigii, a historical biowarfare simulant.</title>
        <authorList>
            <person name="Gibbons H.S."/>
            <person name="Broomall S.M."/>
            <person name="McNew L.A."/>
            <person name="Daligault H."/>
            <person name="Chapman C."/>
            <person name="Bruce D."/>
            <person name="Karavis M."/>
            <person name="Krepps M."/>
            <person name="McGregor P.A."/>
            <person name="Hong C."/>
            <person name="Park K.H."/>
            <person name="Akmal A."/>
            <person name="Feldman A."/>
            <person name="Lin J.S."/>
            <person name="Chang W.E."/>
            <person name="Higgs B.W."/>
            <person name="Demirev P."/>
            <person name="Lindquist J."/>
            <person name="Liem A."/>
            <person name="Fochler E."/>
            <person name="Read T.D."/>
            <person name="Tapia R."/>
            <person name="Johnson S."/>
            <person name="Bishop-Lilly K.A."/>
            <person name="Detter C."/>
            <person name="Han C."/>
            <person name="Sozhamannan S."/>
            <person name="Rosenzweig C.N."/>
            <person name="Skowronski E.W."/>
        </authorList>
    </citation>
    <scope>NUCLEOTIDE SEQUENCE [LARGE SCALE GENOMIC DNA]</scope>
    <source>
        <strain evidence="3 4">AIT1</strain>
    </source>
</reference>
<dbReference type="Gene3D" id="3.40.30.10">
    <property type="entry name" value="Glutaredoxin"/>
    <property type="match status" value="1"/>
</dbReference>
<evidence type="ECO:0000259" key="2">
    <source>
        <dbReference type="PROSITE" id="PS50405"/>
    </source>
</evidence>
<dbReference type="SFLD" id="SFLDG00358">
    <property type="entry name" value="Main_(cytGST)"/>
    <property type="match status" value="1"/>
</dbReference>
<dbReference type="InterPro" id="IPR036249">
    <property type="entry name" value="Thioredoxin-like_sf"/>
</dbReference>
<evidence type="ECO:0000259" key="1">
    <source>
        <dbReference type="PROSITE" id="PS50404"/>
    </source>
</evidence>
<feature type="domain" description="GST N-terminal" evidence="1">
    <location>
        <begin position="1"/>
        <end position="83"/>
    </location>
</feature>
<sequence>MKFYEMAAAPNPRRVRMFLAEKGLLGHLKRIEIDLKKGEHLTPDFAALNPMKRVPVLELQDGSTIAETMAICRYFEEQFPKTPKLLGETSFEVAHIEQWLRWLEFNFFLPVGMAFQHLTDYFAETKVQHTEWGEECKQNAEGFMGFLDKHLKDNTWICYDRFTAADITAFCTLEFARVVDIRIQPEHKHLQAWYDRMLKRDSANV</sequence>
<organism evidence="3 4">
    <name type="scientific">Aliidiomarina taiwanensis</name>
    <dbReference type="NCBI Taxonomy" id="946228"/>
    <lineage>
        <taxon>Bacteria</taxon>
        <taxon>Pseudomonadati</taxon>
        <taxon>Pseudomonadota</taxon>
        <taxon>Gammaproteobacteria</taxon>
        <taxon>Alteromonadales</taxon>
        <taxon>Idiomarinaceae</taxon>
        <taxon>Aliidiomarina</taxon>
    </lineage>
</organism>
<dbReference type="InterPro" id="IPR034345">
    <property type="entry name" value="Gtt2-like_N"/>
</dbReference>
<gene>
    <name evidence="3" type="ORF">CWE15_04960</name>
</gene>
<dbReference type="SFLD" id="SFLDS00019">
    <property type="entry name" value="Glutathione_Transferase_(cytos"/>
    <property type="match status" value="1"/>
</dbReference>
<dbReference type="Pfam" id="PF13409">
    <property type="entry name" value="GST_N_2"/>
    <property type="match status" value="1"/>
</dbReference>
<dbReference type="InterPro" id="IPR004045">
    <property type="entry name" value="Glutathione_S-Trfase_N"/>
</dbReference>
<keyword evidence="4" id="KW-1185">Reference proteome</keyword>
<dbReference type="PANTHER" id="PTHR44051:SF8">
    <property type="entry name" value="GLUTATHIONE S-TRANSFERASE GSTA"/>
    <property type="match status" value="1"/>
</dbReference>
<keyword evidence="3" id="KW-0808">Transferase</keyword>
<dbReference type="RefSeq" id="WP_126756975.1">
    <property type="nucleotide sequence ID" value="NZ_PIPQ01000002.1"/>
</dbReference>
<comment type="caution">
    <text evidence="3">The sequence shown here is derived from an EMBL/GenBank/DDBJ whole genome shotgun (WGS) entry which is preliminary data.</text>
</comment>
<dbReference type="SUPFAM" id="SSF47616">
    <property type="entry name" value="GST C-terminal domain-like"/>
    <property type="match status" value="1"/>
</dbReference>